<evidence type="ECO:0000256" key="8">
    <source>
        <dbReference type="PROSITE-ProRule" id="PRU00703"/>
    </source>
</evidence>
<evidence type="ECO:0000256" key="2">
    <source>
        <dbReference type="ARBA" id="ARBA00009749"/>
    </source>
</evidence>
<evidence type="ECO:0000256" key="3">
    <source>
        <dbReference type="ARBA" id="ARBA00022448"/>
    </source>
</evidence>
<dbReference type="Pfam" id="PF00571">
    <property type="entry name" value="CBS"/>
    <property type="match status" value="1"/>
</dbReference>
<dbReference type="SUPFAM" id="SSF158791">
    <property type="entry name" value="MgtE N-terminal domain-like"/>
    <property type="match status" value="1"/>
</dbReference>
<dbReference type="SUPFAM" id="SSF54631">
    <property type="entry name" value="CBS-domain pair"/>
    <property type="match status" value="1"/>
</dbReference>
<dbReference type="Pfam" id="PF03448">
    <property type="entry name" value="MgtE_N"/>
    <property type="match status" value="1"/>
</dbReference>
<dbReference type="InterPro" id="IPR006668">
    <property type="entry name" value="Mg_transptr_MgtE_intracell_dom"/>
</dbReference>
<comment type="caution">
    <text evidence="11">The sequence shown here is derived from an EMBL/GenBank/DDBJ whole genome shotgun (WGS) entry which is preliminary data.</text>
</comment>
<feature type="transmembrane region" description="Helical" evidence="9">
    <location>
        <begin position="382"/>
        <end position="407"/>
    </location>
</feature>
<feature type="transmembrane region" description="Helical" evidence="9">
    <location>
        <begin position="280"/>
        <end position="300"/>
    </location>
</feature>
<dbReference type="PROSITE" id="PS51371">
    <property type="entry name" value="CBS"/>
    <property type="match status" value="1"/>
</dbReference>
<name>A0ABU3R334_9GAMM</name>
<dbReference type="InterPro" id="IPR006667">
    <property type="entry name" value="SLC41_membr_dom"/>
</dbReference>
<evidence type="ECO:0000259" key="10">
    <source>
        <dbReference type="PROSITE" id="PS51371"/>
    </source>
</evidence>
<evidence type="ECO:0000256" key="7">
    <source>
        <dbReference type="ARBA" id="ARBA00023136"/>
    </source>
</evidence>
<feature type="domain" description="CBS" evidence="10">
    <location>
        <begin position="136"/>
        <end position="196"/>
    </location>
</feature>
<dbReference type="PANTHER" id="PTHR41394:SF5">
    <property type="entry name" value="SLC41A_MGTE INTEGRAL MEMBRANE DOMAIN-CONTAINING PROTEIN"/>
    <property type="match status" value="1"/>
</dbReference>
<evidence type="ECO:0000256" key="6">
    <source>
        <dbReference type="ARBA" id="ARBA00022989"/>
    </source>
</evidence>
<keyword evidence="7 9" id="KW-0472">Membrane</keyword>
<keyword evidence="4 9" id="KW-0812">Transmembrane</keyword>
<evidence type="ECO:0000256" key="1">
    <source>
        <dbReference type="ARBA" id="ARBA00004141"/>
    </source>
</evidence>
<proteinExistence type="inferred from homology"/>
<dbReference type="InterPro" id="IPR046342">
    <property type="entry name" value="CBS_dom_sf"/>
</dbReference>
<dbReference type="InterPro" id="IPR036739">
    <property type="entry name" value="SLC41_membr_dom_sf"/>
</dbReference>
<organism evidence="11 12">
    <name type="scientific">Psychrosphaera aquimarina</name>
    <dbReference type="NCBI Taxonomy" id="2044854"/>
    <lineage>
        <taxon>Bacteria</taxon>
        <taxon>Pseudomonadati</taxon>
        <taxon>Pseudomonadota</taxon>
        <taxon>Gammaproteobacteria</taxon>
        <taxon>Alteromonadales</taxon>
        <taxon>Pseudoalteromonadaceae</taxon>
        <taxon>Psychrosphaera</taxon>
    </lineage>
</organism>
<feature type="transmembrane region" description="Helical" evidence="9">
    <location>
        <begin position="354"/>
        <end position="376"/>
    </location>
</feature>
<keyword evidence="5" id="KW-0460">Magnesium</keyword>
<sequence length="444" mass="48203">MENQATPTLDFVSILAADIIELPDEVENYTPSKWALILEGLTNAQRLKLWPLIDHSLEGAILTAMREDARQQLLSVLTSKELEKAVKSGSNNEVVEILTALPQKLVAKLINKLSPQSQSNIESSLSYDEEQVGRYANSDVYTVSHKTSVEDALDEIRQSDLTDYSGNYIVLDDASNYVGEVSINDLLNAEEESLVEAIAEQIDDNILDTLSLMEASNIIKNSNRHTLPILTESGKFVGEFSMGDALSIFQHHYEAQVAHMGKVSDEDLFSPIFTSARRRALWLGINLLTAFLASAVIGIFDKVLIEVVALAVLMPIVASMGGITGSQTLTLTIRGLATGQLNTANFKALRDKELSVAAVNAVVWAAIVAAMTIFWFDNYLLSLILSVALVVNMLVASLSGILIPIVLDKNGIDPALAGSVILTTVTDVVGFFVFLGSATIIFMN</sequence>
<feature type="transmembrane region" description="Helical" evidence="9">
    <location>
        <begin position="419"/>
        <end position="443"/>
    </location>
</feature>
<dbReference type="EMBL" id="JAWCUA010000010">
    <property type="protein sequence ID" value="MDU0114088.1"/>
    <property type="molecule type" value="Genomic_DNA"/>
</dbReference>
<evidence type="ECO:0000256" key="5">
    <source>
        <dbReference type="ARBA" id="ARBA00022842"/>
    </source>
</evidence>
<evidence type="ECO:0000313" key="11">
    <source>
        <dbReference type="EMBL" id="MDU0114088.1"/>
    </source>
</evidence>
<dbReference type="InterPro" id="IPR000644">
    <property type="entry name" value="CBS_dom"/>
</dbReference>
<comment type="subcellular location">
    <subcellularLocation>
        <location evidence="1">Membrane</location>
        <topology evidence="1">Multi-pass membrane protein</topology>
    </subcellularLocation>
</comment>
<accession>A0ABU3R334</accession>
<gene>
    <name evidence="11" type="ORF">RT723_14025</name>
</gene>
<dbReference type="PANTHER" id="PTHR41394">
    <property type="entry name" value="MAGNESIUM TRANSPORTER MGTE"/>
    <property type="match status" value="1"/>
</dbReference>
<feature type="transmembrane region" description="Helical" evidence="9">
    <location>
        <begin position="312"/>
        <end position="333"/>
    </location>
</feature>
<keyword evidence="12" id="KW-1185">Reference proteome</keyword>
<dbReference type="SMART" id="SM00924">
    <property type="entry name" value="MgtE_N"/>
    <property type="match status" value="1"/>
</dbReference>
<evidence type="ECO:0000313" key="12">
    <source>
        <dbReference type="Proteomes" id="UP001257914"/>
    </source>
</evidence>
<protein>
    <submittedName>
        <fullName evidence="11">Magnesium transporter</fullName>
    </submittedName>
</protein>
<dbReference type="Gene3D" id="1.10.357.20">
    <property type="entry name" value="SLC41 divalent cation transporters, integral membrane domain"/>
    <property type="match status" value="1"/>
</dbReference>
<reference evidence="11 12" key="1">
    <citation type="submission" date="2023-10" db="EMBL/GenBank/DDBJ databases">
        <title>Psychrosphaera aquimaarina strain SW33 isolated from seawater.</title>
        <authorList>
            <person name="Bayburt H."/>
            <person name="Kim J.M."/>
            <person name="Choi B.J."/>
            <person name="Jeon C.O."/>
        </authorList>
    </citation>
    <scope>NUCLEOTIDE SEQUENCE [LARGE SCALE GENOMIC DNA]</scope>
    <source>
        <strain evidence="11 12">KCTC 52743</strain>
    </source>
</reference>
<evidence type="ECO:0000256" key="4">
    <source>
        <dbReference type="ARBA" id="ARBA00022692"/>
    </source>
</evidence>
<dbReference type="Gene3D" id="3.10.580.10">
    <property type="entry name" value="CBS-domain"/>
    <property type="match status" value="1"/>
</dbReference>
<dbReference type="InterPro" id="IPR038076">
    <property type="entry name" value="MgtE_N_sf"/>
</dbReference>
<keyword evidence="8" id="KW-0129">CBS domain</keyword>
<dbReference type="SUPFAM" id="SSF161093">
    <property type="entry name" value="MgtE membrane domain-like"/>
    <property type="match status" value="1"/>
</dbReference>
<dbReference type="RefSeq" id="WP_315947680.1">
    <property type="nucleotide sequence ID" value="NZ_JAWCUA010000010.1"/>
</dbReference>
<dbReference type="Proteomes" id="UP001257914">
    <property type="component" value="Unassembled WGS sequence"/>
</dbReference>
<dbReference type="CDD" id="cd02205">
    <property type="entry name" value="CBS_pair_SF"/>
    <property type="match status" value="1"/>
</dbReference>
<evidence type="ECO:0000256" key="9">
    <source>
        <dbReference type="SAM" id="Phobius"/>
    </source>
</evidence>
<dbReference type="Pfam" id="PF01769">
    <property type="entry name" value="MgtE"/>
    <property type="match status" value="1"/>
</dbReference>
<comment type="similarity">
    <text evidence="2">Belongs to the SLC41A transporter family.</text>
</comment>
<keyword evidence="6 9" id="KW-1133">Transmembrane helix</keyword>
<dbReference type="Gene3D" id="1.25.60.10">
    <property type="entry name" value="MgtE N-terminal domain-like"/>
    <property type="match status" value="1"/>
</dbReference>
<keyword evidence="3" id="KW-0813">Transport</keyword>